<dbReference type="InterPro" id="IPR045340">
    <property type="entry name" value="DUF6533"/>
</dbReference>
<keyword evidence="1" id="KW-1133">Transmembrane helix</keyword>
<dbReference type="Pfam" id="PF20151">
    <property type="entry name" value="DUF6533"/>
    <property type="match status" value="1"/>
</dbReference>
<feature type="transmembrane region" description="Helical" evidence="1">
    <location>
        <begin position="53"/>
        <end position="76"/>
    </location>
</feature>
<feature type="transmembrane region" description="Helical" evidence="1">
    <location>
        <begin position="88"/>
        <end position="109"/>
    </location>
</feature>
<comment type="caution">
    <text evidence="3">The sequence shown here is derived from an EMBL/GenBank/DDBJ whole genome shotgun (WGS) entry which is preliminary data.</text>
</comment>
<dbReference type="KEGG" id="cput:CONPUDRAFT_154139"/>
<accession>A0A5M3MQZ2</accession>
<feature type="transmembrane region" description="Helical" evidence="1">
    <location>
        <begin position="121"/>
        <end position="146"/>
    </location>
</feature>
<dbReference type="EMBL" id="JH711578">
    <property type="protein sequence ID" value="EIW81608.1"/>
    <property type="molecule type" value="Genomic_DNA"/>
</dbReference>
<dbReference type="Proteomes" id="UP000053558">
    <property type="component" value="Unassembled WGS sequence"/>
</dbReference>
<dbReference type="RefSeq" id="XP_007768913.1">
    <property type="nucleotide sequence ID" value="XM_007770723.1"/>
</dbReference>
<evidence type="ECO:0000259" key="2">
    <source>
        <dbReference type="Pfam" id="PF20151"/>
    </source>
</evidence>
<keyword evidence="4" id="KW-1185">Reference proteome</keyword>
<feature type="transmembrane region" description="Helical" evidence="1">
    <location>
        <begin position="215"/>
        <end position="234"/>
    </location>
</feature>
<organism evidence="3 4">
    <name type="scientific">Coniophora puteana (strain RWD-64-598)</name>
    <name type="common">Brown rot fungus</name>
    <dbReference type="NCBI Taxonomy" id="741705"/>
    <lineage>
        <taxon>Eukaryota</taxon>
        <taxon>Fungi</taxon>
        <taxon>Dikarya</taxon>
        <taxon>Basidiomycota</taxon>
        <taxon>Agaricomycotina</taxon>
        <taxon>Agaricomycetes</taxon>
        <taxon>Agaricomycetidae</taxon>
        <taxon>Boletales</taxon>
        <taxon>Coniophorineae</taxon>
        <taxon>Coniophoraceae</taxon>
        <taxon>Coniophora</taxon>
    </lineage>
</organism>
<name>A0A5M3MQZ2_CONPW</name>
<gene>
    <name evidence="3" type="ORF">CONPUDRAFT_154139</name>
</gene>
<evidence type="ECO:0000313" key="3">
    <source>
        <dbReference type="EMBL" id="EIW81608.1"/>
    </source>
</evidence>
<dbReference type="OrthoDB" id="3350812at2759"/>
<keyword evidence="1" id="KW-0812">Transmembrane</keyword>
<evidence type="ECO:0000256" key="1">
    <source>
        <dbReference type="SAM" id="Phobius"/>
    </source>
</evidence>
<feature type="transmembrane region" description="Helical" evidence="1">
    <location>
        <begin position="171"/>
        <end position="194"/>
    </location>
</feature>
<protein>
    <recommendedName>
        <fullName evidence="2">DUF6533 domain-containing protein</fullName>
    </recommendedName>
</protein>
<proteinExistence type="predicted"/>
<sequence>MASSTNAQLNTLLARLEIVEYCRVAPVAVWALDYLLTLDDEVEIIWEAKRWSYIHGIFFVVRYLPPASFISASIYTFLHLSTDSCFRLYKALGGVSLILMIMTEGVLCIRTRALWNLSSVVKTILIVLYTVVCTVVTICMALGMSLGLDGVCSTSSESASSIATAGREERIMAGAFSAIAVFEFAIVCFTLLHACMTFGIRSSSRLMASLYEGNLIYSSTLLALSIANVAFYGTPVTEGWTGLLSM</sequence>
<dbReference type="GeneID" id="19203223"/>
<feature type="domain" description="DUF6533" evidence="2">
    <location>
        <begin position="21"/>
        <end position="66"/>
    </location>
</feature>
<evidence type="ECO:0000313" key="4">
    <source>
        <dbReference type="Proteomes" id="UP000053558"/>
    </source>
</evidence>
<dbReference type="AlphaFoldDB" id="A0A5M3MQZ2"/>
<keyword evidence="1" id="KW-0472">Membrane</keyword>
<reference evidence="4" key="1">
    <citation type="journal article" date="2012" name="Science">
        <title>The Paleozoic origin of enzymatic lignin decomposition reconstructed from 31 fungal genomes.</title>
        <authorList>
            <person name="Floudas D."/>
            <person name="Binder M."/>
            <person name="Riley R."/>
            <person name="Barry K."/>
            <person name="Blanchette R.A."/>
            <person name="Henrissat B."/>
            <person name="Martinez A.T."/>
            <person name="Otillar R."/>
            <person name="Spatafora J.W."/>
            <person name="Yadav J.S."/>
            <person name="Aerts A."/>
            <person name="Benoit I."/>
            <person name="Boyd A."/>
            <person name="Carlson A."/>
            <person name="Copeland A."/>
            <person name="Coutinho P.M."/>
            <person name="de Vries R.P."/>
            <person name="Ferreira P."/>
            <person name="Findley K."/>
            <person name="Foster B."/>
            <person name="Gaskell J."/>
            <person name="Glotzer D."/>
            <person name="Gorecki P."/>
            <person name="Heitman J."/>
            <person name="Hesse C."/>
            <person name="Hori C."/>
            <person name="Igarashi K."/>
            <person name="Jurgens J.A."/>
            <person name="Kallen N."/>
            <person name="Kersten P."/>
            <person name="Kohler A."/>
            <person name="Kuees U."/>
            <person name="Kumar T.K.A."/>
            <person name="Kuo A."/>
            <person name="LaButti K."/>
            <person name="Larrondo L.F."/>
            <person name="Lindquist E."/>
            <person name="Ling A."/>
            <person name="Lombard V."/>
            <person name="Lucas S."/>
            <person name="Lundell T."/>
            <person name="Martin R."/>
            <person name="McLaughlin D.J."/>
            <person name="Morgenstern I."/>
            <person name="Morin E."/>
            <person name="Murat C."/>
            <person name="Nagy L.G."/>
            <person name="Nolan M."/>
            <person name="Ohm R.A."/>
            <person name="Patyshakuliyeva A."/>
            <person name="Rokas A."/>
            <person name="Ruiz-Duenas F.J."/>
            <person name="Sabat G."/>
            <person name="Salamov A."/>
            <person name="Samejima M."/>
            <person name="Schmutz J."/>
            <person name="Slot J.C."/>
            <person name="St John F."/>
            <person name="Stenlid J."/>
            <person name="Sun H."/>
            <person name="Sun S."/>
            <person name="Syed K."/>
            <person name="Tsang A."/>
            <person name="Wiebenga A."/>
            <person name="Young D."/>
            <person name="Pisabarro A."/>
            <person name="Eastwood D.C."/>
            <person name="Martin F."/>
            <person name="Cullen D."/>
            <person name="Grigoriev I.V."/>
            <person name="Hibbett D.S."/>
        </authorList>
    </citation>
    <scope>NUCLEOTIDE SEQUENCE [LARGE SCALE GENOMIC DNA]</scope>
    <source>
        <strain evidence="4">RWD-64-598 SS2</strain>
    </source>
</reference>